<sequence length="101" mass="11206">MADIHIERNHALGLDRARAVCRQWVEEAEKDFGLACTWTPGEAGDTVEFKRVGIEGKVHVTGDVFVVDMQLGFLLDAFSDAIKDKVTRNLDRMIDAPPHAA</sequence>
<dbReference type="Pfam" id="PF09650">
    <property type="entry name" value="PHA_gran_rgn"/>
    <property type="match status" value="1"/>
</dbReference>
<dbReference type="NCBIfam" id="TIGR02610">
    <property type="entry name" value="PHA_gran_rgn"/>
    <property type="match status" value="1"/>
</dbReference>
<organism evidence="1 2">
    <name type="scientific">Variovorax ginsengisoli</name>
    <dbReference type="NCBI Taxonomy" id="363844"/>
    <lineage>
        <taxon>Bacteria</taxon>
        <taxon>Pseudomonadati</taxon>
        <taxon>Pseudomonadota</taxon>
        <taxon>Betaproteobacteria</taxon>
        <taxon>Burkholderiales</taxon>
        <taxon>Comamonadaceae</taxon>
        <taxon>Variovorax</taxon>
    </lineage>
</organism>
<name>A0ABT9SFD4_9BURK</name>
<comment type="caution">
    <text evidence="1">The sequence shown here is derived from an EMBL/GenBank/DDBJ whole genome shotgun (WGS) entry which is preliminary data.</text>
</comment>
<proteinExistence type="predicted"/>
<dbReference type="EMBL" id="JAUSRO010000015">
    <property type="protein sequence ID" value="MDP9902062.1"/>
    <property type="molecule type" value="Genomic_DNA"/>
</dbReference>
<accession>A0ABT9SFD4</accession>
<reference evidence="1 2" key="1">
    <citation type="submission" date="2023-07" db="EMBL/GenBank/DDBJ databases">
        <title>Sorghum-associated microbial communities from plants grown in Nebraska, USA.</title>
        <authorList>
            <person name="Schachtman D."/>
        </authorList>
    </citation>
    <scope>NUCLEOTIDE SEQUENCE [LARGE SCALE GENOMIC DNA]</scope>
    <source>
        <strain evidence="1 2">DS1607</strain>
    </source>
</reference>
<gene>
    <name evidence="1" type="ORF">J2W36_004334</name>
</gene>
<dbReference type="RefSeq" id="WP_307691818.1">
    <property type="nucleotide sequence ID" value="NZ_JAUSRO010000015.1"/>
</dbReference>
<evidence type="ECO:0000313" key="2">
    <source>
        <dbReference type="Proteomes" id="UP001226867"/>
    </source>
</evidence>
<evidence type="ECO:0000313" key="1">
    <source>
        <dbReference type="EMBL" id="MDP9902062.1"/>
    </source>
</evidence>
<keyword evidence="2" id="KW-1185">Reference proteome</keyword>
<dbReference type="InterPro" id="IPR013433">
    <property type="entry name" value="PHA_gran_rgn"/>
</dbReference>
<dbReference type="Proteomes" id="UP001226867">
    <property type="component" value="Unassembled WGS sequence"/>
</dbReference>
<protein>
    <submittedName>
        <fullName evidence="1">Polyhydroxyalkanoate system protein</fullName>
    </submittedName>
</protein>